<dbReference type="OrthoDB" id="1523296at2"/>
<reference evidence="2" key="1">
    <citation type="submission" date="2016-09" db="EMBL/GenBank/DDBJ databases">
        <authorList>
            <person name="Varghese N."/>
            <person name="Submissions S."/>
        </authorList>
    </citation>
    <scope>NUCLEOTIDE SEQUENCE [LARGE SCALE GENOMIC DNA]</scope>
    <source>
        <strain evidence="2">ANC 4422</strain>
    </source>
</reference>
<dbReference type="Pfam" id="PF06996">
    <property type="entry name" value="T6SS_TssG"/>
    <property type="match status" value="1"/>
</dbReference>
<proteinExistence type="predicted"/>
<organism evidence="1 2">
    <name type="scientific">Acinetobacter boissieri</name>
    <dbReference type="NCBI Taxonomy" id="1219383"/>
    <lineage>
        <taxon>Bacteria</taxon>
        <taxon>Pseudomonadati</taxon>
        <taxon>Pseudomonadota</taxon>
        <taxon>Gammaproteobacteria</taxon>
        <taxon>Moraxellales</taxon>
        <taxon>Moraxellaceae</taxon>
        <taxon>Acinetobacter</taxon>
    </lineage>
</organism>
<evidence type="ECO:0000313" key="1">
    <source>
        <dbReference type="EMBL" id="SDC06808.1"/>
    </source>
</evidence>
<dbReference type="RefSeq" id="WP_092749062.1">
    <property type="nucleotide sequence ID" value="NZ_FMYL01000008.1"/>
</dbReference>
<dbReference type="STRING" id="1219383.SAMN05421733_108165"/>
<keyword evidence="2" id="KW-1185">Reference proteome</keyword>
<accession>A0A1G6IJZ7</accession>
<dbReference type="EMBL" id="FMYL01000008">
    <property type="protein sequence ID" value="SDC06808.1"/>
    <property type="molecule type" value="Genomic_DNA"/>
</dbReference>
<dbReference type="InterPro" id="IPR010732">
    <property type="entry name" value="T6SS_TssG-like"/>
</dbReference>
<evidence type="ECO:0000313" key="2">
    <source>
        <dbReference type="Proteomes" id="UP000242501"/>
    </source>
</evidence>
<sequence>MRTERWWKKSSIVDELFNAPTTFEFIQSIRLLRHVPYHNEFRFWADHFHFDSSINLNFPQAEIEDLQLKDDKIEVKNLIVGLTGIQGALPYVYTHITKQASRENRHEIQKFIGLFNHKLTAQYIDASLAYNLPIRYEIEQENHYLNIVHALSGYISNQHQQNDLEDYFAEFSGLMQGQTNTSHALKTILTCIFKQPVVIKEFIQENFQLNDMQKSSLGGDCSSLLGKNTFCGETVRQIGDKIEIQFSDLSYVEYLQYLPNQNKSEQLKTILNSWCSPTLLVDLRLILRKNEVKPLQLDLGVKTGLGQGCFLMSKHEKTSTETSYALLRAKQC</sequence>
<dbReference type="Proteomes" id="UP000242501">
    <property type="component" value="Unassembled WGS sequence"/>
</dbReference>
<name>A0A1G6IJZ7_9GAMM</name>
<dbReference type="NCBIfam" id="TIGR03347">
    <property type="entry name" value="VI_chp_1"/>
    <property type="match status" value="1"/>
</dbReference>
<dbReference type="PANTHER" id="PTHR35564">
    <property type="match status" value="1"/>
</dbReference>
<dbReference type="AlphaFoldDB" id="A0A1G6IJZ7"/>
<gene>
    <name evidence="1" type="ORF">SAMN05421733_108165</name>
</gene>
<dbReference type="PANTHER" id="PTHR35564:SF4">
    <property type="entry name" value="CYTOPLASMIC PROTEIN"/>
    <property type="match status" value="1"/>
</dbReference>
<protein>
    <submittedName>
        <fullName evidence="1">Type VI secretion system protein ImpH</fullName>
    </submittedName>
</protein>